<feature type="compositionally biased region" description="Low complexity" evidence="2">
    <location>
        <begin position="141"/>
        <end position="154"/>
    </location>
</feature>
<comment type="caution">
    <text evidence="5">The sequence shown here is derived from an EMBL/GenBank/DDBJ whole genome shotgun (WGS) entry which is preliminary data.</text>
</comment>
<evidence type="ECO:0000313" key="6">
    <source>
        <dbReference type="Proteomes" id="UP000886595"/>
    </source>
</evidence>
<dbReference type="Proteomes" id="UP000886595">
    <property type="component" value="Unassembled WGS sequence"/>
</dbReference>
<proteinExistence type="predicted"/>
<name>A0A8X7SA48_BRACI</name>
<evidence type="ECO:0000256" key="2">
    <source>
        <dbReference type="SAM" id="MobiDB-lite"/>
    </source>
</evidence>
<dbReference type="Pfam" id="PF05617">
    <property type="entry name" value="Prolamin_like"/>
    <property type="match status" value="1"/>
</dbReference>
<sequence length="296" mass="31031">MKNVTLVFAIILFLSCVTSKVTATELESSTNQELFLSRHLPRFHPKPHWPFRGPRPAGHFRPTPFHLPQEVTRCLSDKEEVGTCFDDIAETFITRKAAIGSECCAAIMKMNKDCEKTVFGSFHNPFLTGYVKLHCSTVVGSTSPTSSSAPSQAPIHAPSHAPSQAPSHVPLHAPIHAPSPAPLHAPLQAPSQASSPAHAPLHAPLHAPSPAPLQASSPAHAPLHAPSPAPLHAPLHAPSQASSPAHAPLHAPLHAPSPAPLQASSPAHAPLHAPSPAPLHAPLHAPLQASSPAQGF</sequence>
<dbReference type="InterPro" id="IPR008502">
    <property type="entry name" value="Prolamin-like"/>
</dbReference>
<feature type="compositionally biased region" description="Low complexity" evidence="2">
    <location>
        <begin position="232"/>
        <end position="272"/>
    </location>
</feature>
<feature type="signal peptide" evidence="3">
    <location>
        <begin position="1"/>
        <end position="23"/>
    </location>
</feature>
<accession>A0A8X7SA48</accession>
<dbReference type="EMBL" id="JAAMPC010000008">
    <property type="protein sequence ID" value="KAG2300309.1"/>
    <property type="molecule type" value="Genomic_DNA"/>
</dbReference>
<feature type="compositionally biased region" description="Low complexity" evidence="2">
    <location>
        <begin position="184"/>
        <end position="224"/>
    </location>
</feature>
<dbReference type="GO" id="GO:0009567">
    <property type="term" value="P:double fertilization forming a zygote and endosperm"/>
    <property type="evidence" value="ECO:0007669"/>
    <property type="project" value="TreeGrafter"/>
</dbReference>
<dbReference type="PROSITE" id="PS51257">
    <property type="entry name" value="PROKAR_LIPOPROTEIN"/>
    <property type="match status" value="1"/>
</dbReference>
<evidence type="ECO:0000313" key="5">
    <source>
        <dbReference type="EMBL" id="KAG2300309.1"/>
    </source>
</evidence>
<dbReference type="GO" id="GO:0080155">
    <property type="term" value="P:regulation of double fertilization forming a zygote and endosperm"/>
    <property type="evidence" value="ECO:0007669"/>
    <property type="project" value="TreeGrafter"/>
</dbReference>
<organism evidence="5 6">
    <name type="scientific">Brassica carinata</name>
    <name type="common">Ethiopian mustard</name>
    <name type="synonym">Abyssinian cabbage</name>
    <dbReference type="NCBI Taxonomy" id="52824"/>
    <lineage>
        <taxon>Eukaryota</taxon>
        <taxon>Viridiplantae</taxon>
        <taxon>Streptophyta</taxon>
        <taxon>Embryophyta</taxon>
        <taxon>Tracheophyta</taxon>
        <taxon>Spermatophyta</taxon>
        <taxon>Magnoliopsida</taxon>
        <taxon>eudicotyledons</taxon>
        <taxon>Gunneridae</taxon>
        <taxon>Pentapetalae</taxon>
        <taxon>rosids</taxon>
        <taxon>malvids</taxon>
        <taxon>Brassicales</taxon>
        <taxon>Brassicaceae</taxon>
        <taxon>Brassiceae</taxon>
        <taxon>Brassica</taxon>
    </lineage>
</organism>
<feature type="domain" description="Prolamin-like" evidence="4">
    <location>
        <begin position="74"/>
        <end position="136"/>
    </location>
</feature>
<keyword evidence="1 3" id="KW-0732">Signal</keyword>
<dbReference type="GO" id="GO:0031982">
    <property type="term" value="C:vesicle"/>
    <property type="evidence" value="ECO:0007669"/>
    <property type="project" value="TreeGrafter"/>
</dbReference>
<dbReference type="GO" id="GO:0005576">
    <property type="term" value="C:extracellular region"/>
    <property type="evidence" value="ECO:0007669"/>
    <property type="project" value="TreeGrafter"/>
</dbReference>
<evidence type="ECO:0000256" key="3">
    <source>
        <dbReference type="SAM" id="SignalP"/>
    </source>
</evidence>
<feature type="compositionally biased region" description="Low complexity" evidence="2">
    <location>
        <begin position="280"/>
        <end position="290"/>
    </location>
</feature>
<dbReference type="OrthoDB" id="1085285at2759"/>
<dbReference type="AlphaFoldDB" id="A0A8X7SA48"/>
<feature type="chain" id="PRO_5036497614" description="Prolamin-like domain-containing protein" evidence="3">
    <location>
        <begin position="24"/>
        <end position="296"/>
    </location>
</feature>
<protein>
    <recommendedName>
        <fullName evidence="4">Prolamin-like domain-containing protein</fullName>
    </recommendedName>
</protein>
<gene>
    <name evidence="5" type="ORF">Bca52824_036781</name>
</gene>
<reference evidence="5 6" key="1">
    <citation type="submission" date="2020-02" db="EMBL/GenBank/DDBJ databases">
        <authorList>
            <person name="Ma Q."/>
            <person name="Huang Y."/>
            <person name="Song X."/>
            <person name="Pei D."/>
        </authorList>
    </citation>
    <scope>NUCLEOTIDE SEQUENCE [LARGE SCALE GENOMIC DNA]</scope>
    <source>
        <strain evidence="5">Sxm20200214</strain>
        <tissue evidence="5">Leaf</tissue>
    </source>
</reference>
<evidence type="ECO:0000256" key="1">
    <source>
        <dbReference type="ARBA" id="ARBA00022729"/>
    </source>
</evidence>
<evidence type="ECO:0000259" key="4">
    <source>
        <dbReference type="Pfam" id="PF05617"/>
    </source>
</evidence>
<keyword evidence="6" id="KW-1185">Reference proteome</keyword>
<dbReference type="PANTHER" id="PTHR31181">
    <property type="entry name" value="EGG CELL-SECRETED PROTEIN 1.4"/>
    <property type="match status" value="1"/>
</dbReference>
<dbReference type="PANTHER" id="PTHR31181:SF67">
    <property type="entry name" value="PROLAMIN-LIKE PROTEIN (DUF1278)"/>
    <property type="match status" value="1"/>
</dbReference>
<feature type="region of interest" description="Disordered" evidence="2">
    <location>
        <begin position="141"/>
        <end position="296"/>
    </location>
</feature>
<dbReference type="GO" id="GO:2000008">
    <property type="term" value="P:regulation of protein localization to cell surface"/>
    <property type="evidence" value="ECO:0007669"/>
    <property type="project" value="TreeGrafter"/>
</dbReference>